<proteinExistence type="inferred from homology"/>
<evidence type="ECO:0000256" key="4">
    <source>
        <dbReference type="ARBA" id="ARBA00023145"/>
    </source>
</evidence>
<dbReference type="SUPFAM" id="SSF52129">
    <property type="entry name" value="Caspase-like"/>
    <property type="match status" value="1"/>
</dbReference>
<gene>
    <name evidence="6" type="ORF">HDK90DRAFT_463455</name>
</gene>
<evidence type="ECO:0000259" key="5">
    <source>
        <dbReference type="Pfam" id="PF00656"/>
    </source>
</evidence>
<name>A0ABR1Z1M7_9PEZI</name>
<protein>
    <submittedName>
        <fullName evidence="6">Caspase domain-containing protein</fullName>
    </submittedName>
</protein>
<accession>A0ABR1Z1M7</accession>
<keyword evidence="3" id="KW-0378">Hydrolase</keyword>
<dbReference type="Gene3D" id="3.40.50.1460">
    <property type="match status" value="1"/>
</dbReference>
<feature type="domain" description="Peptidase C14 caspase" evidence="5">
    <location>
        <begin position="5"/>
        <end position="279"/>
    </location>
</feature>
<reference evidence="6 7" key="1">
    <citation type="submission" date="2024-04" db="EMBL/GenBank/DDBJ databases">
        <title>Phyllosticta paracitricarpa is synonymous to the EU quarantine fungus P. citricarpa based on phylogenomic analyses.</title>
        <authorList>
            <consortium name="Lawrence Berkeley National Laboratory"/>
            <person name="Van Ingen-Buijs V.A."/>
            <person name="Van Westerhoven A.C."/>
            <person name="Haridas S."/>
            <person name="Skiadas P."/>
            <person name="Martin F."/>
            <person name="Groenewald J.Z."/>
            <person name="Crous P.W."/>
            <person name="Seidl M.F."/>
        </authorList>
    </citation>
    <scope>NUCLEOTIDE SEQUENCE [LARGE SCALE GENOMIC DNA]</scope>
    <source>
        <strain evidence="6 7">CBS 123374</strain>
    </source>
</reference>
<sequence>MSPKKRALLIASPFQGLPGPLNDVRTMKDVLCEQGFEISTCSGESATREGILEAWRRLINDVSSRDDAVVIYYSGHGGIVEDLNGQPDNAEDASRKQQPWRYQFLVPVDFRVNNQWGGSGEEDADPDACFTGILDVELENLLRATSDRTRNVTTIFDCCHSGRMARYPSQSDAVPRNLPKVQYATISNHIARLRAAEQWPTGTRLNVEGNKYAVRIAAAASTETAWEHGKSGQWAGVFTEALAKVLRDAGKNGNRSSWRTTLLRVREEVNIDFPLQNPNVEGLDTRLLFSLKEVERNALVLKPDEEEGILQAGRVSGVREGNVYALMPLGAEQPSDEEQIGTATVTDVVGLKAITELSLFAGKGPIPSLGVAAFLVREALYKWPVAHPEGLDSLVDAVDGSKYLRRQDGSQDSTPLMEFRKDGQNLALVNNQGVLLASRSISETDSCPESNASKDLVERAEQLARAQHLLTLTCEDPEEKLEHRIDVMLGTVRARKPERLIDQDGSGLVAHGERVYISLQNNGTNRVYVSVFNINVAGKVSLISRGRSTGIDLPPNKCDVIGADPSFPTRLRGVPITWPDSIPMTEPVNEHIVLIMTDSPVDLKYLESKPAADFRGDIGPSSLERLTFCLATGTRRDMASENRGGRICYDTLHIPFLLTPFAVRGEYASWNQGVSHALRAEDIPLPEEVVDQGQDLPLQSPSLVSESRGTIGAIIRTAKGIPPYVWVVNEHDEDILVVVSKYRPNRMLSGGGVNASTTGAGIDLNSTKADKTISPTQTFESPVCKKLLAARAQGKADSIGTFPLWTRKEGFGVISIYKGDQQELCVENDQISLGATAFFSNQPDLRIVDYRGNEIS</sequence>
<dbReference type="PANTHER" id="PTHR48104">
    <property type="entry name" value="METACASPASE-4"/>
    <property type="match status" value="1"/>
</dbReference>
<keyword evidence="2" id="KW-0053">Apoptosis</keyword>
<dbReference type="PANTHER" id="PTHR48104:SF30">
    <property type="entry name" value="METACASPASE-1"/>
    <property type="match status" value="1"/>
</dbReference>
<evidence type="ECO:0000313" key="6">
    <source>
        <dbReference type="EMBL" id="KAK8244645.1"/>
    </source>
</evidence>
<evidence type="ECO:0000256" key="3">
    <source>
        <dbReference type="ARBA" id="ARBA00022807"/>
    </source>
</evidence>
<comment type="caution">
    <text evidence="6">The sequence shown here is derived from an EMBL/GenBank/DDBJ whole genome shotgun (WGS) entry which is preliminary data.</text>
</comment>
<keyword evidence="3" id="KW-0788">Thiol protease</keyword>
<evidence type="ECO:0000256" key="2">
    <source>
        <dbReference type="ARBA" id="ARBA00022703"/>
    </source>
</evidence>
<evidence type="ECO:0000313" key="7">
    <source>
        <dbReference type="Proteomes" id="UP001492380"/>
    </source>
</evidence>
<evidence type="ECO:0000256" key="1">
    <source>
        <dbReference type="ARBA" id="ARBA00009005"/>
    </source>
</evidence>
<keyword evidence="3" id="KW-0645">Protease</keyword>
<keyword evidence="7" id="KW-1185">Reference proteome</keyword>
<dbReference type="InterPro" id="IPR029030">
    <property type="entry name" value="Caspase-like_dom_sf"/>
</dbReference>
<comment type="similarity">
    <text evidence="1">Belongs to the peptidase C14B family.</text>
</comment>
<keyword evidence="4" id="KW-0865">Zymogen</keyword>
<dbReference type="Proteomes" id="UP001492380">
    <property type="component" value="Unassembled WGS sequence"/>
</dbReference>
<dbReference type="Pfam" id="PF00656">
    <property type="entry name" value="Peptidase_C14"/>
    <property type="match status" value="1"/>
</dbReference>
<dbReference type="InterPro" id="IPR050452">
    <property type="entry name" value="Metacaspase"/>
</dbReference>
<dbReference type="EMBL" id="JBBWRZ010000002">
    <property type="protein sequence ID" value="KAK8244645.1"/>
    <property type="molecule type" value="Genomic_DNA"/>
</dbReference>
<dbReference type="InterPro" id="IPR011600">
    <property type="entry name" value="Pept_C14_caspase"/>
</dbReference>
<organism evidence="6 7">
    <name type="scientific">Phyllosticta capitalensis</name>
    <dbReference type="NCBI Taxonomy" id="121624"/>
    <lineage>
        <taxon>Eukaryota</taxon>
        <taxon>Fungi</taxon>
        <taxon>Dikarya</taxon>
        <taxon>Ascomycota</taxon>
        <taxon>Pezizomycotina</taxon>
        <taxon>Dothideomycetes</taxon>
        <taxon>Dothideomycetes incertae sedis</taxon>
        <taxon>Botryosphaeriales</taxon>
        <taxon>Phyllostictaceae</taxon>
        <taxon>Phyllosticta</taxon>
    </lineage>
</organism>